<name>A0A6M3JQF4_9ZZZZ</name>
<accession>A0A6M3JQF4</accession>
<proteinExistence type="predicted"/>
<dbReference type="EMBL" id="MT141947">
    <property type="protein sequence ID" value="QJA72379.1"/>
    <property type="molecule type" value="Genomic_DNA"/>
</dbReference>
<dbReference type="AlphaFoldDB" id="A0A6M3JQF4"/>
<organism evidence="1">
    <name type="scientific">viral metagenome</name>
    <dbReference type="NCBI Taxonomy" id="1070528"/>
    <lineage>
        <taxon>unclassified sequences</taxon>
        <taxon>metagenomes</taxon>
        <taxon>organismal metagenomes</taxon>
    </lineage>
</organism>
<gene>
    <name evidence="1" type="ORF">MM415A02778_0004</name>
    <name evidence="2" type="ORF">MM415B03683_0004</name>
</gene>
<protein>
    <recommendedName>
        <fullName evidence="3">PD-(D/E)XK nuclease superfamily protein</fullName>
    </recommendedName>
</protein>
<reference evidence="1" key="1">
    <citation type="submission" date="2020-03" db="EMBL/GenBank/DDBJ databases">
        <title>The deep terrestrial virosphere.</title>
        <authorList>
            <person name="Holmfeldt K."/>
            <person name="Nilsson E."/>
            <person name="Simone D."/>
            <person name="Lopez-Fernandez M."/>
            <person name="Wu X."/>
            <person name="de Brujin I."/>
            <person name="Lundin D."/>
            <person name="Andersson A."/>
            <person name="Bertilsson S."/>
            <person name="Dopson M."/>
        </authorList>
    </citation>
    <scope>NUCLEOTIDE SEQUENCE</scope>
    <source>
        <strain evidence="1">MM415A02778</strain>
        <strain evidence="2">MM415B03683</strain>
    </source>
</reference>
<evidence type="ECO:0000313" key="1">
    <source>
        <dbReference type="EMBL" id="QJA72379.1"/>
    </source>
</evidence>
<dbReference type="EMBL" id="MT143278">
    <property type="protein sequence ID" value="QJA95004.1"/>
    <property type="molecule type" value="Genomic_DNA"/>
</dbReference>
<evidence type="ECO:0000313" key="2">
    <source>
        <dbReference type="EMBL" id="QJA95004.1"/>
    </source>
</evidence>
<evidence type="ECO:0008006" key="3">
    <source>
        <dbReference type="Google" id="ProtNLM"/>
    </source>
</evidence>
<sequence length="217" mass="24627">MADIKESRKVRIHTVYKNAEGERLPSVTTVLGILAKPALIDWAYNCGVNGIDYRKARDAAGDIGTLVHYLILCDLKGEKPDLSGYSTESIDRAETCLIKYWDWQKAHKLIPMLCETPMVDCEHRFGGTPDWYGEIDGVLTLVDFKSGKGIYDESLYQLGAYVLLLVANNKPVPKEARILRIGRDDAEGYEEKVITEFGRYQQIFLSCLNIYNLRKEK</sequence>